<feature type="transmembrane region" description="Helical" evidence="2">
    <location>
        <begin position="12"/>
        <end position="33"/>
    </location>
</feature>
<reference evidence="4 5" key="1">
    <citation type="journal article" date="2014" name="Nat. Genet.">
        <title>Genome and transcriptome of the porcine whipworm Trichuris suis.</title>
        <authorList>
            <person name="Jex A.R."/>
            <person name="Nejsum P."/>
            <person name="Schwarz E.M."/>
            <person name="Hu L."/>
            <person name="Young N.D."/>
            <person name="Hall R.S."/>
            <person name="Korhonen P.K."/>
            <person name="Liao S."/>
            <person name="Thamsborg S."/>
            <person name="Xia J."/>
            <person name="Xu P."/>
            <person name="Wang S."/>
            <person name="Scheerlinck J.P."/>
            <person name="Hofmann A."/>
            <person name="Sternberg P.W."/>
            <person name="Wang J."/>
            <person name="Gasser R.B."/>
        </authorList>
    </citation>
    <scope>NUCLEOTIDE SEQUENCE [LARGE SCALE GENOMIC DNA]</scope>
    <source>
        <strain evidence="4">DCEP-RM93F</strain>
        <strain evidence="3">DCEP-RM93M</strain>
    </source>
</reference>
<proteinExistence type="predicted"/>
<dbReference type="Proteomes" id="UP000030764">
    <property type="component" value="Unassembled WGS sequence"/>
</dbReference>
<sequence length="534" mass="60788">MQLDLSEAVVFAIRLIIMQWQVFILTVLVSIVLTQQEWNTIRDETGEMVPSHFKRTSAVLEGLTLPMLEKGSERSSFLPGQIQRNLQGEEKERLVADIERDMNYLLERDNYYATAQVSYAAKCAPGPEGPILVEIKMRKTACKANLIPVLGTADDCVFVEPPHYIFCIWQGNALYGKMNRTMGVMCYEHVVGADMLYREGIEDDVCEMYKYPGSQVLRLIVPYTEKSWEKSVLVYKPLEFSTAYKSGFYFEDKLKEIEKRQKRKQPDTKKPMKNPVGRTGLAGKGSLPNYGVNQLVIPVLLRRLRVTVLKVENPQRENHGIYEVLVEVNSFDQYGRVQLPQSFEADPETNILGAELTQAFEQLFTTTVSKARAREVFAQAKKVAKEKNHKLYQGFAPDPRSTDDAWVEVLATVYMDKHRTRFGFFDLKEHETLLRYGWRSLKNVTDTKTQTVLIQSFLPVSVNDAVLGNQKISRGLLSSVAQKLKTFMLDLGDFVFTGLGLLFDAYVAGLTFIFIVSELFIHLGKLIANGKPWL</sequence>
<evidence type="ECO:0000256" key="1">
    <source>
        <dbReference type="SAM" id="MobiDB-lite"/>
    </source>
</evidence>
<evidence type="ECO:0000313" key="4">
    <source>
        <dbReference type="EMBL" id="KFD70147.1"/>
    </source>
</evidence>
<feature type="compositionally biased region" description="Basic and acidic residues" evidence="1">
    <location>
        <begin position="259"/>
        <end position="270"/>
    </location>
</feature>
<evidence type="ECO:0000313" key="3">
    <source>
        <dbReference type="EMBL" id="KFD49584.1"/>
    </source>
</evidence>
<evidence type="ECO:0000313" key="5">
    <source>
        <dbReference type="Proteomes" id="UP000030764"/>
    </source>
</evidence>
<gene>
    <name evidence="3" type="ORF">M513_09527</name>
    <name evidence="4" type="ORF">M514_09527</name>
</gene>
<name>A0A085NL01_9BILA</name>
<feature type="transmembrane region" description="Helical" evidence="2">
    <location>
        <begin position="494"/>
        <end position="516"/>
    </location>
</feature>
<evidence type="ECO:0000256" key="2">
    <source>
        <dbReference type="SAM" id="Phobius"/>
    </source>
</evidence>
<feature type="region of interest" description="Disordered" evidence="1">
    <location>
        <begin position="259"/>
        <end position="282"/>
    </location>
</feature>
<dbReference type="Proteomes" id="UP000030758">
    <property type="component" value="Unassembled WGS sequence"/>
</dbReference>
<protein>
    <submittedName>
        <fullName evidence="4">Uncharacterized protein</fullName>
    </submittedName>
</protein>
<organism evidence="4">
    <name type="scientific">Trichuris suis</name>
    <name type="common">pig whipworm</name>
    <dbReference type="NCBI Taxonomy" id="68888"/>
    <lineage>
        <taxon>Eukaryota</taxon>
        <taxon>Metazoa</taxon>
        <taxon>Ecdysozoa</taxon>
        <taxon>Nematoda</taxon>
        <taxon>Enoplea</taxon>
        <taxon>Dorylaimia</taxon>
        <taxon>Trichinellida</taxon>
        <taxon>Trichuridae</taxon>
        <taxon>Trichuris</taxon>
    </lineage>
</organism>
<keyword evidence="2" id="KW-0472">Membrane</keyword>
<keyword evidence="2" id="KW-0812">Transmembrane</keyword>
<dbReference type="EMBL" id="KL367490">
    <property type="protein sequence ID" value="KFD70147.1"/>
    <property type="molecule type" value="Genomic_DNA"/>
</dbReference>
<dbReference type="Gene3D" id="3.90.79.10">
    <property type="entry name" value="Nucleoside Triphosphate Pyrophosphohydrolase"/>
    <property type="match status" value="1"/>
</dbReference>
<keyword evidence="2" id="KW-1133">Transmembrane helix</keyword>
<keyword evidence="5" id="KW-1185">Reference proteome</keyword>
<accession>A0A085NL01</accession>
<dbReference type="AlphaFoldDB" id="A0A085NL01"/>
<dbReference type="EMBL" id="KL363267">
    <property type="protein sequence ID" value="KFD49584.1"/>
    <property type="molecule type" value="Genomic_DNA"/>
</dbReference>